<dbReference type="EMBL" id="SJPY01000022">
    <property type="protein sequence ID" value="TWU32433.1"/>
    <property type="molecule type" value="Genomic_DNA"/>
</dbReference>
<name>A0A5C6D5K0_9BACT</name>
<keyword evidence="2" id="KW-1185">Reference proteome</keyword>
<evidence type="ECO:0008006" key="3">
    <source>
        <dbReference type="Google" id="ProtNLM"/>
    </source>
</evidence>
<dbReference type="RefSeq" id="WP_390622363.1">
    <property type="nucleotide sequence ID" value="NZ_SJPY01000022.1"/>
</dbReference>
<dbReference type="Pfam" id="PF13646">
    <property type="entry name" value="HEAT_2"/>
    <property type="match status" value="1"/>
</dbReference>
<evidence type="ECO:0000313" key="1">
    <source>
        <dbReference type="EMBL" id="TWU32433.1"/>
    </source>
</evidence>
<organism evidence="1 2">
    <name type="scientific">Novipirellula aureliae</name>
    <dbReference type="NCBI Taxonomy" id="2527966"/>
    <lineage>
        <taxon>Bacteria</taxon>
        <taxon>Pseudomonadati</taxon>
        <taxon>Planctomycetota</taxon>
        <taxon>Planctomycetia</taxon>
        <taxon>Pirellulales</taxon>
        <taxon>Pirellulaceae</taxon>
        <taxon>Novipirellula</taxon>
    </lineage>
</organism>
<protein>
    <recommendedName>
        <fullName evidence="3">HEAT repeat protein</fullName>
    </recommendedName>
</protein>
<proteinExistence type="predicted"/>
<dbReference type="Proteomes" id="UP000315471">
    <property type="component" value="Unassembled WGS sequence"/>
</dbReference>
<dbReference type="InterPro" id="IPR011989">
    <property type="entry name" value="ARM-like"/>
</dbReference>
<dbReference type="SUPFAM" id="SSF48371">
    <property type="entry name" value="ARM repeat"/>
    <property type="match status" value="1"/>
</dbReference>
<sequence>MIRYHIKSLLIVALTAAILFGWYTDRTRLAIENESLHVRVRQLEARSTLAGNDFFARRRAIKSLVDKSDAQSLALLLYGLTDSDPVVRATAYSALRSKDRFVTTDSTTIGGNEVAKSLERYFGQSESASDVQ</sequence>
<accession>A0A5C6D5K0</accession>
<dbReference type="AlphaFoldDB" id="A0A5C6D5K0"/>
<gene>
    <name evidence="1" type="ORF">Q31b_58430</name>
</gene>
<dbReference type="InterPro" id="IPR016024">
    <property type="entry name" value="ARM-type_fold"/>
</dbReference>
<dbReference type="Gene3D" id="1.25.10.10">
    <property type="entry name" value="Leucine-rich Repeat Variant"/>
    <property type="match status" value="1"/>
</dbReference>
<evidence type="ECO:0000313" key="2">
    <source>
        <dbReference type="Proteomes" id="UP000315471"/>
    </source>
</evidence>
<comment type="caution">
    <text evidence="1">The sequence shown here is derived from an EMBL/GenBank/DDBJ whole genome shotgun (WGS) entry which is preliminary data.</text>
</comment>
<reference evidence="1 2" key="1">
    <citation type="submission" date="2019-02" db="EMBL/GenBank/DDBJ databases">
        <title>Deep-cultivation of Planctomycetes and their phenomic and genomic characterization uncovers novel biology.</title>
        <authorList>
            <person name="Wiegand S."/>
            <person name="Jogler M."/>
            <person name="Boedeker C."/>
            <person name="Pinto D."/>
            <person name="Vollmers J."/>
            <person name="Rivas-Marin E."/>
            <person name="Kohn T."/>
            <person name="Peeters S.H."/>
            <person name="Heuer A."/>
            <person name="Rast P."/>
            <person name="Oberbeckmann S."/>
            <person name="Bunk B."/>
            <person name="Jeske O."/>
            <person name="Meyerdierks A."/>
            <person name="Storesund J.E."/>
            <person name="Kallscheuer N."/>
            <person name="Luecker S."/>
            <person name="Lage O.M."/>
            <person name="Pohl T."/>
            <person name="Merkel B.J."/>
            <person name="Hornburger P."/>
            <person name="Mueller R.-W."/>
            <person name="Bruemmer F."/>
            <person name="Labrenz M."/>
            <person name="Spormann A.M."/>
            <person name="Op Den Camp H."/>
            <person name="Overmann J."/>
            <person name="Amann R."/>
            <person name="Jetten M.S.M."/>
            <person name="Mascher T."/>
            <person name="Medema M.H."/>
            <person name="Devos D.P."/>
            <person name="Kaster A.-K."/>
            <person name="Ovreas L."/>
            <person name="Rohde M."/>
            <person name="Galperin M.Y."/>
            <person name="Jogler C."/>
        </authorList>
    </citation>
    <scope>NUCLEOTIDE SEQUENCE [LARGE SCALE GENOMIC DNA]</scope>
    <source>
        <strain evidence="1 2">Q31b</strain>
    </source>
</reference>